<evidence type="ECO:0000259" key="4">
    <source>
        <dbReference type="PROSITE" id="PS01124"/>
    </source>
</evidence>
<keyword evidence="2" id="KW-0238">DNA-binding</keyword>
<dbReference type="RefSeq" id="WP_406766632.1">
    <property type="nucleotide sequence ID" value="NZ_JBJHZY010000005.1"/>
</dbReference>
<dbReference type="Pfam" id="PF02311">
    <property type="entry name" value="AraC_binding"/>
    <property type="match status" value="1"/>
</dbReference>
<dbReference type="InterPro" id="IPR003313">
    <property type="entry name" value="AraC-bd"/>
</dbReference>
<dbReference type="InterPro" id="IPR018060">
    <property type="entry name" value="HTH_AraC"/>
</dbReference>
<comment type="caution">
    <text evidence="5">The sequence shown here is derived from an EMBL/GenBank/DDBJ whole genome shotgun (WGS) entry which is preliminary data.</text>
</comment>
<keyword evidence="1" id="KW-0805">Transcription regulation</keyword>
<dbReference type="SMART" id="SM00342">
    <property type="entry name" value="HTH_ARAC"/>
    <property type="match status" value="1"/>
</dbReference>
<dbReference type="InterPro" id="IPR009057">
    <property type="entry name" value="Homeodomain-like_sf"/>
</dbReference>
<sequence>MEMDMSKIKLKSGYLNSDFEYFHIIDKKHMEFEFHYHDFNKIIIFISGNVTYLIEGKAYKLKPWDILFVNSHDVHKPIVSEYVPYERIVLWVNSSFLEFHNKGNSNLQTCFELASREKICLLRLPAENIKSLQPVLFNLEAATKDQDFGNEVLKNSLFLQLIVYINRVFLRRKLNTAFNDIEYDRRIADILDYINSNLKEDLSIKSLAAKFYISKYFLMHKFKADTGYTLHSYIQQKRLIKASDLIKLGMPIMEVYLDCGFGDYSSFIRAFKKTFNISPRDYFRTTKEMDASYIYGTHFYNI</sequence>
<evidence type="ECO:0000256" key="2">
    <source>
        <dbReference type="ARBA" id="ARBA00023125"/>
    </source>
</evidence>
<proteinExistence type="predicted"/>
<gene>
    <name evidence="5" type="ORF">ACJDUH_18165</name>
</gene>
<evidence type="ECO:0000256" key="3">
    <source>
        <dbReference type="ARBA" id="ARBA00023163"/>
    </source>
</evidence>
<dbReference type="EMBL" id="JBJHZY010000005">
    <property type="protein sequence ID" value="MFL0270006.1"/>
    <property type="molecule type" value="Genomic_DNA"/>
</dbReference>
<organism evidence="5 6">
    <name type="scientific">Candidatus Clostridium radicumherbarum</name>
    <dbReference type="NCBI Taxonomy" id="3381662"/>
    <lineage>
        <taxon>Bacteria</taxon>
        <taxon>Bacillati</taxon>
        <taxon>Bacillota</taxon>
        <taxon>Clostridia</taxon>
        <taxon>Eubacteriales</taxon>
        <taxon>Clostridiaceae</taxon>
        <taxon>Clostridium</taxon>
    </lineage>
</organism>
<keyword evidence="3" id="KW-0804">Transcription</keyword>
<keyword evidence="6" id="KW-1185">Reference proteome</keyword>
<accession>A0ABW8TX12</accession>
<dbReference type="SUPFAM" id="SSF46689">
    <property type="entry name" value="Homeodomain-like"/>
    <property type="match status" value="2"/>
</dbReference>
<dbReference type="SUPFAM" id="SSF51215">
    <property type="entry name" value="Regulatory protein AraC"/>
    <property type="match status" value="1"/>
</dbReference>
<evidence type="ECO:0000313" key="6">
    <source>
        <dbReference type="Proteomes" id="UP001623661"/>
    </source>
</evidence>
<dbReference type="InterPro" id="IPR037923">
    <property type="entry name" value="HTH-like"/>
</dbReference>
<reference evidence="5 6" key="1">
    <citation type="submission" date="2024-11" db="EMBL/GenBank/DDBJ databases">
        <authorList>
            <person name="Heng Y.C."/>
            <person name="Lim A.C.H."/>
            <person name="Lee J.K.Y."/>
            <person name="Kittelmann S."/>
        </authorList>
    </citation>
    <scope>NUCLEOTIDE SEQUENCE [LARGE SCALE GENOMIC DNA]</scope>
    <source>
        <strain evidence="5 6">WILCCON 0202</strain>
    </source>
</reference>
<dbReference type="PANTHER" id="PTHR43280:SF34">
    <property type="entry name" value="ARAC-FAMILY TRANSCRIPTIONAL REGULATOR"/>
    <property type="match status" value="1"/>
</dbReference>
<name>A0ABW8TX12_9CLOT</name>
<evidence type="ECO:0000313" key="5">
    <source>
        <dbReference type="EMBL" id="MFL0270006.1"/>
    </source>
</evidence>
<dbReference type="Pfam" id="PF12833">
    <property type="entry name" value="HTH_18"/>
    <property type="match status" value="1"/>
</dbReference>
<dbReference type="Gene3D" id="2.60.120.10">
    <property type="entry name" value="Jelly Rolls"/>
    <property type="match status" value="1"/>
</dbReference>
<dbReference type="InterPro" id="IPR014710">
    <property type="entry name" value="RmlC-like_jellyroll"/>
</dbReference>
<evidence type="ECO:0000256" key="1">
    <source>
        <dbReference type="ARBA" id="ARBA00023015"/>
    </source>
</evidence>
<dbReference type="Proteomes" id="UP001623661">
    <property type="component" value="Unassembled WGS sequence"/>
</dbReference>
<protein>
    <submittedName>
        <fullName evidence="5">Helix-turn-helix domain-containing protein</fullName>
    </submittedName>
</protein>
<dbReference type="PANTHER" id="PTHR43280">
    <property type="entry name" value="ARAC-FAMILY TRANSCRIPTIONAL REGULATOR"/>
    <property type="match status" value="1"/>
</dbReference>
<feature type="domain" description="HTH araC/xylS-type" evidence="4">
    <location>
        <begin position="188"/>
        <end position="285"/>
    </location>
</feature>
<dbReference type="Gene3D" id="1.10.10.60">
    <property type="entry name" value="Homeodomain-like"/>
    <property type="match status" value="2"/>
</dbReference>
<dbReference type="PROSITE" id="PS01124">
    <property type="entry name" value="HTH_ARAC_FAMILY_2"/>
    <property type="match status" value="1"/>
</dbReference>